<evidence type="ECO:0000313" key="1">
    <source>
        <dbReference type="EMBL" id="GAA5528641.1"/>
    </source>
</evidence>
<comment type="caution">
    <text evidence="1">The sequence shown here is derived from an EMBL/GenBank/DDBJ whole genome shotgun (WGS) entry which is preliminary data.</text>
</comment>
<proteinExistence type="predicted"/>
<name>A0ABP9X2S3_9CHLR</name>
<accession>A0ABP9X2S3</accession>
<dbReference type="EMBL" id="BAABRU010000007">
    <property type="protein sequence ID" value="GAA5528641.1"/>
    <property type="molecule type" value="Genomic_DNA"/>
</dbReference>
<organism evidence="1 2">
    <name type="scientific">Herpetosiphon gulosus</name>
    <dbReference type="NCBI Taxonomy" id="1973496"/>
    <lineage>
        <taxon>Bacteria</taxon>
        <taxon>Bacillati</taxon>
        <taxon>Chloroflexota</taxon>
        <taxon>Chloroflexia</taxon>
        <taxon>Herpetosiphonales</taxon>
        <taxon>Herpetosiphonaceae</taxon>
        <taxon>Herpetosiphon</taxon>
    </lineage>
</organism>
<protein>
    <submittedName>
        <fullName evidence="1">Uncharacterized protein</fullName>
    </submittedName>
</protein>
<evidence type="ECO:0000313" key="2">
    <source>
        <dbReference type="Proteomes" id="UP001428290"/>
    </source>
</evidence>
<sequence>MGMFMGEGTPVLLHTIVEFEGKGFFNPQMLDLRYVVPADRTTGMLYFRAGSTVSSLVNVSILRNGQVLRYFPVAADSAIHVSLAIVEEHPAGTVLDVCVAGEGSGLLILDIGYLEV</sequence>
<gene>
    <name evidence="1" type="ORF">Hgul01_02443</name>
</gene>
<reference evidence="1 2" key="1">
    <citation type="submission" date="2024-02" db="EMBL/GenBank/DDBJ databases">
        <title>Herpetosiphon gulosus NBRC 112829.</title>
        <authorList>
            <person name="Ichikawa N."/>
            <person name="Katano-Makiyama Y."/>
            <person name="Hidaka K."/>
        </authorList>
    </citation>
    <scope>NUCLEOTIDE SEQUENCE [LARGE SCALE GENOMIC DNA]</scope>
    <source>
        <strain evidence="1 2">NBRC 112829</strain>
    </source>
</reference>
<dbReference type="RefSeq" id="WP_345722253.1">
    <property type="nucleotide sequence ID" value="NZ_BAABRU010000007.1"/>
</dbReference>
<dbReference type="Proteomes" id="UP001428290">
    <property type="component" value="Unassembled WGS sequence"/>
</dbReference>
<keyword evidence="2" id="KW-1185">Reference proteome</keyword>